<sequence>MAFVKRQQKNGKNYYSLIESKRYKSLKTSRQKHIYLGKSEKACLAREKLHYPQIIKESFLNKIKQEEEKTKPKEEKVKPTNYNLPAKKYQCIVIDPPWFYQLRKDDKTHRNRIPYPPMKIEEILQLPIPDMCAKEGTVLWLWFTNNHLLEAADCIRHWGFELKTILTWEKVSKKGTTRIGTGHWLRNCTEHCILAVRGNVTSFSYSKKLSNESTILKAPRREHSRKPEEFYELVNHLCSGTKLEMFARQKREGWDVWGNEVDKFDNQSDVSHDTTGRVRR</sequence>
<dbReference type="InterPro" id="IPR029063">
    <property type="entry name" value="SAM-dependent_MTases_sf"/>
</dbReference>
<dbReference type="GO" id="GO:0003676">
    <property type="term" value="F:nucleic acid binding"/>
    <property type="evidence" value="ECO:0007669"/>
    <property type="project" value="InterPro"/>
</dbReference>
<dbReference type="Proteomes" id="UP000629098">
    <property type="component" value="Unassembled WGS sequence"/>
</dbReference>
<gene>
    <name evidence="5" type="ORF">ICL16_02000</name>
</gene>
<comment type="caution">
    <text evidence="5">The sequence shown here is derived from an EMBL/GenBank/DDBJ whole genome shotgun (WGS) entry which is preliminary data.</text>
</comment>
<dbReference type="RefSeq" id="WP_190825201.1">
    <property type="nucleotide sequence ID" value="NZ_CAWPPI010000009.1"/>
</dbReference>
<evidence type="ECO:0000313" key="5">
    <source>
        <dbReference type="EMBL" id="MBD2770925.1"/>
    </source>
</evidence>
<dbReference type="GO" id="GO:0008168">
    <property type="term" value="F:methyltransferase activity"/>
    <property type="evidence" value="ECO:0007669"/>
    <property type="project" value="UniProtKB-KW"/>
</dbReference>
<dbReference type="PROSITE" id="PS00092">
    <property type="entry name" value="N6_MTASE"/>
    <property type="match status" value="1"/>
</dbReference>
<evidence type="ECO:0000256" key="1">
    <source>
        <dbReference type="ARBA" id="ARBA00022603"/>
    </source>
</evidence>
<organism evidence="5 6">
    <name type="scientific">Iningainema tapete BLCC-T55</name>
    <dbReference type="NCBI Taxonomy" id="2748662"/>
    <lineage>
        <taxon>Bacteria</taxon>
        <taxon>Bacillati</taxon>
        <taxon>Cyanobacteriota</taxon>
        <taxon>Cyanophyceae</taxon>
        <taxon>Nostocales</taxon>
        <taxon>Scytonemataceae</taxon>
        <taxon>Iningainema tapete</taxon>
    </lineage>
</organism>
<evidence type="ECO:0000256" key="3">
    <source>
        <dbReference type="ARBA" id="ARBA00022691"/>
    </source>
</evidence>
<keyword evidence="2" id="KW-0808">Transferase</keyword>
<dbReference type="Gene3D" id="3.40.50.150">
    <property type="entry name" value="Vaccinia Virus protein VP39"/>
    <property type="match status" value="1"/>
</dbReference>
<dbReference type="EMBL" id="JACXAE010000009">
    <property type="protein sequence ID" value="MBD2770925.1"/>
    <property type="molecule type" value="Genomic_DNA"/>
</dbReference>
<dbReference type="Pfam" id="PF05063">
    <property type="entry name" value="MT-A70"/>
    <property type="match status" value="1"/>
</dbReference>
<accession>A0A8J7C9F3</accession>
<dbReference type="AlphaFoldDB" id="A0A8J7C9F3"/>
<dbReference type="InterPro" id="IPR002052">
    <property type="entry name" value="DNA_methylase_N6_adenine_CS"/>
</dbReference>
<comment type="similarity">
    <text evidence="4">Belongs to the MT-A70-like family.</text>
</comment>
<proteinExistence type="inferred from homology"/>
<evidence type="ECO:0000313" key="6">
    <source>
        <dbReference type="Proteomes" id="UP000629098"/>
    </source>
</evidence>
<name>A0A8J7C9F3_9CYAN</name>
<keyword evidence="6" id="KW-1185">Reference proteome</keyword>
<keyword evidence="1" id="KW-0489">Methyltransferase</keyword>
<reference evidence="5" key="1">
    <citation type="submission" date="2020-09" db="EMBL/GenBank/DDBJ databases">
        <title>Iningainema tapete sp. nov. (Scytonemataceae, Cyanobacteria) from greenhouses in central Florida (USA) produces two types of nodularin with biosynthetic potential for microcystin-LR and anabaenopeptins.</title>
        <authorList>
            <person name="Berthold D.E."/>
            <person name="Lefler F.W."/>
            <person name="Huang I.-S."/>
            <person name="Abdulla H."/>
            <person name="Zimba P.V."/>
            <person name="Laughinghouse H.D. IV."/>
        </authorList>
    </citation>
    <scope>NUCLEOTIDE SEQUENCE</scope>
    <source>
        <strain evidence="5">BLCCT55</strain>
    </source>
</reference>
<dbReference type="PROSITE" id="PS51143">
    <property type="entry name" value="MT_A70"/>
    <property type="match status" value="1"/>
</dbReference>
<evidence type="ECO:0000256" key="4">
    <source>
        <dbReference type="PROSITE-ProRule" id="PRU00489"/>
    </source>
</evidence>
<dbReference type="PANTHER" id="PTHR12829">
    <property type="entry name" value="N6-ADENOSINE-METHYLTRANSFERASE"/>
    <property type="match status" value="1"/>
</dbReference>
<dbReference type="PANTHER" id="PTHR12829:SF7">
    <property type="entry name" value="N6-ADENOSINE-METHYLTRANSFERASE CATALYTIC SUBUNIT"/>
    <property type="match status" value="1"/>
</dbReference>
<dbReference type="SUPFAM" id="SSF53335">
    <property type="entry name" value="S-adenosyl-L-methionine-dependent methyltransferases"/>
    <property type="match status" value="1"/>
</dbReference>
<protein>
    <submittedName>
        <fullName evidence="5">Uncharacterized protein</fullName>
    </submittedName>
</protein>
<evidence type="ECO:0000256" key="2">
    <source>
        <dbReference type="ARBA" id="ARBA00022679"/>
    </source>
</evidence>
<keyword evidence="3" id="KW-0949">S-adenosyl-L-methionine</keyword>
<dbReference type="InterPro" id="IPR007757">
    <property type="entry name" value="MT-A70-like"/>
</dbReference>
<dbReference type="GO" id="GO:0032259">
    <property type="term" value="P:methylation"/>
    <property type="evidence" value="ECO:0007669"/>
    <property type="project" value="UniProtKB-KW"/>
</dbReference>